<dbReference type="Gene3D" id="1.20.1600.10">
    <property type="entry name" value="Outer membrane efflux proteins (OEP)"/>
    <property type="match status" value="1"/>
</dbReference>
<evidence type="ECO:0000256" key="2">
    <source>
        <dbReference type="ARBA" id="ARBA00007613"/>
    </source>
</evidence>
<evidence type="ECO:0000313" key="9">
    <source>
        <dbReference type="Proteomes" id="UP000619079"/>
    </source>
</evidence>
<evidence type="ECO:0000256" key="6">
    <source>
        <dbReference type="ARBA" id="ARBA00023136"/>
    </source>
</evidence>
<reference evidence="8" key="1">
    <citation type="submission" date="2020-12" db="EMBL/GenBank/DDBJ databases">
        <title>Sedimentitalea sp. nov., isolated from sand in Incheon.</title>
        <authorList>
            <person name="Kim W."/>
        </authorList>
    </citation>
    <scope>NUCLEOTIDE SEQUENCE</scope>
    <source>
        <strain evidence="8">CAU 1593</strain>
    </source>
</reference>
<dbReference type="AlphaFoldDB" id="A0A8J7LQY1"/>
<evidence type="ECO:0000256" key="1">
    <source>
        <dbReference type="ARBA" id="ARBA00004442"/>
    </source>
</evidence>
<evidence type="ECO:0000256" key="4">
    <source>
        <dbReference type="ARBA" id="ARBA00022452"/>
    </source>
</evidence>
<comment type="subcellular location">
    <subcellularLocation>
        <location evidence="1">Cell outer membrane</location>
    </subcellularLocation>
</comment>
<keyword evidence="9" id="KW-1185">Reference proteome</keyword>
<dbReference type="PANTHER" id="PTHR30026">
    <property type="entry name" value="OUTER MEMBRANE PROTEIN TOLC"/>
    <property type="match status" value="1"/>
</dbReference>
<keyword evidence="4" id="KW-1134">Transmembrane beta strand</keyword>
<name>A0A8J7LQY1_9RHOB</name>
<keyword evidence="3" id="KW-0813">Transport</keyword>
<proteinExistence type="inferred from homology"/>
<keyword evidence="5" id="KW-0812">Transmembrane</keyword>
<dbReference type="InterPro" id="IPR003423">
    <property type="entry name" value="OMP_efflux"/>
</dbReference>
<dbReference type="InterPro" id="IPR051906">
    <property type="entry name" value="TolC-like"/>
</dbReference>
<organism evidence="8 9">
    <name type="scientific">Sedimentitalea arenosa</name>
    <dbReference type="NCBI Taxonomy" id="2798803"/>
    <lineage>
        <taxon>Bacteria</taxon>
        <taxon>Pseudomonadati</taxon>
        <taxon>Pseudomonadota</taxon>
        <taxon>Alphaproteobacteria</taxon>
        <taxon>Rhodobacterales</taxon>
        <taxon>Paracoccaceae</taxon>
        <taxon>Sedimentitalea</taxon>
    </lineage>
</organism>
<evidence type="ECO:0000256" key="3">
    <source>
        <dbReference type="ARBA" id="ARBA00022448"/>
    </source>
</evidence>
<dbReference type="Pfam" id="PF02321">
    <property type="entry name" value="OEP"/>
    <property type="match status" value="2"/>
</dbReference>
<comment type="similarity">
    <text evidence="2">Belongs to the outer membrane factor (OMF) (TC 1.B.17) family.</text>
</comment>
<dbReference type="SUPFAM" id="SSF56954">
    <property type="entry name" value="Outer membrane efflux proteins (OEP)"/>
    <property type="match status" value="1"/>
</dbReference>
<evidence type="ECO:0000313" key="8">
    <source>
        <dbReference type="EMBL" id="MBJ6371383.1"/>
    </source>
</evidence>
<evidence type="ECO:0000256" key="5">
    <source>
        <dbReference type="ARBA" id="ARBA00022692"/>
    </source>
</evidence>
<dbReference type="GO" id="GO:0009279">
    <property type="term" value="C:cell outer membrane"/>
    <property type="evidence" value="ECO:0007669"/>
    <property type="project" value="UniProtKB-SubCell"/>
</dbReference>
<dbReference type="GO" id="GO:0015562">
    <property type="term" value="F:efflux transmembrane transporter activity"/>
    <property type="evidence" value="ECO:0007669"/>
    <property type="project" value="InterPro"/>
</dbReference>
<protein>
    <submittedName>
        <fullName evidence="8">TolC family outer membrane protein</fullName>
    </submittedName>
</protein>
<accession>A0A8J7LQY1</accession>
<dbReference type="PANTHER" id="PTHR30026:SF22">
    <property type="entry name" value="OUTER MEMBRANE EFFLUX PROTEIN"/>
    <property type="match status" value="1"/>
</dbReference>
<dbReference type="NCBIfam" id="TIGR01844">
    <property type="entry name" value="type_I_sec_TolC"/>
    <property type="match status" value="1"/>
</dbReference>
<dbReference type="InterPro" id="IPR010130">
    <property type="entry name" value="T1SS_OMP_TolC"/>
</dbReference>
<keyword evidence="6" id="KW-0472">Membrane</keyword>
<keyword evidence="7" id="KW-0998">Cell outer membrane</keyword>
<comment type="caution">
    <text evidence="8">The sequence shown here is derived from an EMBL/GenBank/DDBJ whole genome shotgun (WGS) entry which is preliminary data.</text>
</comment>
<dbReference type="Proteomes" id="UP000619079">
    <property type="component" value="Unassembled WGS sequence"/>
</dbReference>
<evidence type="ECO:0000256" key="7">
    <source>
        <dbReference type="ARBA" id="ARBA00023237"/>
    </source>
</evidence>
<dbReference type="EMBL" id="JAELVR010000004">
    <property type="protein sequence ID" value="MBJ6371383.1"/>
    <property type="molecule type" value="Genomic_DNA"/>
</dbReference>
<dbReference type="GO" id="GO:1990281">
    <property type="term" value="C:efflux pump complex"/>
    <property type="evidence" value="ECO:0007669"/>
    <property type="project" value="TreeGrafter"/>
</dbReference>
<gene>
    <name evidence="8" type="ORF">JF290_07570</name>
</gene>
<dbReference type="GO" id="GO:0015288">
    <property type="term" value="F:porin activity"/>
    <property type="evidence" value="ECO:0007669"/>
    <property type="project" value="TreeGrafter"/>
</dbReference>
<sequence length="458" mass="49330">MAAIAVPLLTVGSTARAENLADALIGAYNTSGLLEQNRAVLRAADEDVATAVASLRPVVQFVARAIASNSSFNTSNSFGELATSRITTDLEATMTLFDNGVRRITVQAAKELVLATRQSLLSFEQRVLFRAVTAYIDVILQTENVSLRENNVRVLGEELRAAQDRFEVGEVTRTDVALAESRLAAARSNLAAARGLLVNARSEYVNAVGREPGQLVTPTNLPERPTSIDAAQAVAVRYHPDILSAQRTVAARELQIVSETKKLGPNLTGTARVGLSEDWNRALDGNDAEVSLNFNQPIYSGGALQSNIRRAMANRDAARGNLLNVQRDTVQNVANAFVRLEVARASLEASAERVRAAQVAFDGIREEATLGARTTLDVLAAEQELLDALTAQISARAEEIIASYQLVASQGLLTAERLGLAVPIYDPTIYYNLAKDAPARVSKQSRDLDRVLEAIGKR</sequence>